<evidence type="ECO:0000256" key="4">
    <source>
        <dbReference type="ARBA" id="ARBA00022989"/>
    </source>
</evidence>
<organism evidence="10">
    <name type="scientific">Campylobacter fetus</name>
    <dbReference type="NCBI Taxonomy" id="196"/>
    <lineage>
        <taxon>Bacteria</taxon>
        <taxon>Pseudomonadati</taxon>
        <taxon>Campylobacterota</taxon>
        <taxon>Epsilonproteobacteria</taxon>
        <taxon>Campylobacterales</taxon>
        <taxon>Campylobacteraceae</taxon>
        <taxon>Campylobacter</taxon>
    </lineage>
</organism>
<sequence length="302" mass="33400">MKKSVIAEILLIFVAISWGMTFVPVAEAIKSVNVFSFLFWRFLIATIFMFVFCIKICKFDKKSIYYGLFLGFWLFCGFAFQTYALKYSYSSTVAFITGLSVVLVPFLMLVFFKQSVNKFAFGGALIAFIGLYFLSGTGEFGLGKGEILSIICAVCYALHISFTGVLVSKCNIYAMVICEFFAVTILSFFGAIFFESGDTNSLFQGLQISFETEFLMALIVCALFATVFAFFVQSYAQIYTTATKTALIFTLEPVSAGLAGYYIANEILSVTQVLGATAILFGVLFSEIGSNLIKQATLKFEN</sequence>
<evidence type="ECO:0000256" key="5">
    <source>
        <dbReference type="ARBA" id="ARBA00023136"/>
    </source>
</evidence>
<feature type="transmembrane region" description="Helical" evidence="6">
    <location>
        <begin position="119"/>
        <end position="135"/>
    </location>
</feature>
<feature type="domain" description="EamA" evidence="7">
    <location>
        <begin position="7"/>
        <end position="135"/>
    </location>
</feature>
<dbReference type="PANTHER" id="PTHR42920:SF5">
    <property type="entry name" value="EAMA DOMAIN-CONTAINING PROTEIN"/>
    <property type="match status" value="1"/>
</dbReference>
<evidence type="ECO:0000256" key="2">
    <source>
        <dbReference type="ARBA" id="ARBA00022475"/>
    </source>
</evidence>
<keyword evidence="4 6" id="KW-1133">Transmembrane helix</keyword>
<dbReference type="GO" id="GO:0005886">
    <property type="term" value="C:plasma membrane"/>
    <property type="evidence" value="ECO:0007669"/>
    <property type="project" value="UniProtKB-SubCell"/>
</dbReference>
<keyword evidence="5 6" id="KW-0472">Membrane</keyword>
<feature type="transmembrane region" description="Helical" evidence="6">
    <location>
        <begin position="64"/>
        <end position="83"/>
    </location>
</feature>
<comment type="caution">
    <text evidence="10">The sequence shown here is derived from an EMBL/GenBank/DDBJ whole genome shotgun (WGS) entry which is preliminary data.</text>
</comment>
<evidence type="ECO:0000313" key="8">
    <source>
        <dbReference type="EMBL" id="EAI5407776.1"/>
    </source>
</evidence>
<dbReference type="InterPro" id="IPR051258">
    <property type="entry name" value="Diverse_Substrate_Transporter"/>
</dbReference>
<evidence type="ECO:0000313" key="9">
    <source>
        <dbReference type="EMBL" id="EAK0453368.1"/>
    </source>
</evidence>
<feature type="transmembrane region" description="Helical" evidence="6">
    <location>
        <begin position="147"/>
        <end position="167"/>
    </location>
</feature>
<feature type="transmembrane region" description="Helical" evidence="6">
    <location>
        <begin position="89"/>
        <end position="112"/>
    </location>
</feature>
<dbReference type="InterPro" id="IPR037185">
    <property type="entry name" value="EmrE-like"/>
</dbReference>
<evidence type="ECO:0000256" key="6">
    <source>
        <dbReference type="SAM" id="Phobius"/>
    </source>
</evidence>
<feature type="transmembrane region" description="Helical" evidence="6">
    <location>
        <begin position="245"/>
        <end position="264"/>
    </location>
</feature>
<dbReference type="PANTHER" id="PTHR42920">
    <property type="entry name" value="OS03G0707200 PROTEIN-RELATED"/>
    <property type="match status" value="1"/>
</dbReference>
<dbReference type="Pfam" id="PF00892">
    <property type="entry name" value="EamA"/>
    <property type="match status" value="2"/>
</dbReference>
<dbReference type="RefSeq" id="WP_065843904.1">
    <property type="nucleotide sequence ID" value="NZ_AABUZP020000066.1"/>
</dbReference>
<feature type="domain" description="EamA" evidence="7">
    <location>
        <begin position="144"/>
        <end position="285"/>
    </location>
</feature>
<feature type="transmembrane region" description="Helical" evidence="6">
    <location>
        <begin position="38"/>
        <end position="57"/>
    </location>
</feature>
<name>A0A5L4L671_CAMFE</name>
<gene>
    <name evidence="9" type="ORF">AAH17_06810</name>
    <name evidence="10" type="ORF">AAH24_04495</name>
    <name evidence="8" type="ORF">BVH53_03570</name>
</gene>
<evidence type="ECO:0000256" key="3">
    <source>
        <dbReference type="ARBA" id="ARBA00022692"/>
    </source>
</evidence>
<dbReference type="EMBL" id="AACCXK010000011">
    <property type="protein sequence ID" value="EAK0453368.1"/>
    <property type="molecule type" value="Genomic_DNA"/>
</dbReference>
<reference evidence="10 11" key="1">
    <citation type="submission" date="2018-05" db="EMBL/GenBank/DDBJ databases">
        <authorList>
            <consortium name="PulseNet: The National Subtyping Network for Foodborne Disease Surveillance"/>
            <person name="Tarr C.L."/>
            <person name="Trees E."/>
            <person name="Katz L.S."/>
            <person name="Carleton-Romer H.A."/>
            <person name="Stroika S."/>
            <person name="Kucerova Z."/>
            <person name="Roache K.F."/>
            <person name="Sabol A.L."/>
            <person name="Besser J."/>
            <person name="Gerner-Smidt P."/>
        </authorList>
    </citation>
    <scope>NUCLEOTIDE SEQUENCE</scope>
    <source>
        <strain evidence="9">2014D-0197</strain>
        <strain evidence="8 11">2016D-0221</strain>
        <strain evidence="10">D4313</strain>
    </source>
</reference>
<evidence type="ECO:0000313" key="11">
    <source>
        <dbReference type="Proteomes" id="UP000557842"/>
    </source>
</evidence>
<dbReference type="EMBL" id="AACCXM010000003">
    <property type="protein sequence ID" value="EAK0468629.1"/>
    <property type="molecule type" value="Genomic_DNA"/>
</dbReference>
<protein>
    <submittedName>
        <fullName evidence="10">DMT family transporter</fullName>
    </submittedName>
</protein>
<feature type="transmembrane region" description="Helical" evidence="6">
    <location>
        <begin position="214"/>
        <end position="233"/>
    </location>
</feature>
<dbReference type="EMBL" id="AABQDW010000004">
    <property type="protein sequence ID" value="EAI5407776.1"/>
    <property type="molecule type" value="Genomic_DNA"/>
</dbReference>
<keyword evidence="2" id="KW-1003">Cell membrane</keyword>
<keyword evidence="3 6" id="KW-0812">Transmembrane</keyword>
<evidence type="ECO:0000259" key="7">
    <source>
        <dbReference type="Pfam" id="PF00892"/>
    </source>
</evidence>
<dbReference type="AlphaFoldDB" id="A0A5L4L671"/>
<feature type="transmembrane region" description="Helical" evidence="6">
    <location>
        <begin position="172"/>
        <end position="194"/>
    </location>
</feature>
<dbReference type="Proteomes" id="UP000557842">
    <property type="component" value="Unassembled WGS sequence"/>
</dbReference>
<evidence type="ECO:0000256" key="1">
    <source>
        <dbReference type="ARBA" id="ARBA00004651"/>
    </source>
</evidence>
<proteinExistence type="predicted"/>
<evidence type="ECO:0000313" key="10">
    <source>
        <dbReference type="EMBL" id="EAK0468629.1"/>
    </source>
</evidence>
<dbReference type="SUPFAM" id="SSF103481">
    <property type="entry name" value="Multidrug resistance efflux transporter EmrE"/>
    <property type="match status" value="2"/>
</dbReference>
<comment type="subcellular location">
    <subcellularLocation>
        <location evidence="1">Cell membrane</location>
        <topology evidence="1">Multi-pass membrane protein</topology>
    </subcellularLocation>
</comment>
<feature type="transmembrane region" description="Helical" evidence="6">
    <location>
        <begin position="270"/>
        <end position="293"/>
    </location>
</feature>
<accession>A0A5L4L671</accession>
<dbReference type="InterPro" id="IPR000620">
    <property type="entry name" value="EamA_dom"/>
</dbReference>